<dbReference type="EMBL" id="CP017613">
    <property type="protein sequence ID" value="ATW34304.1"/>
    <property type="molecule type" value="Genomic_DNA"/>
</dbReference>
<proteinExistence type="predicted"/>
<sequence>MDIANSTLIGTQNQFYGLWATGKETEVTAHQLKITSQGADSRLVNSYSANITLKDSTLSSIGQKARGYYRIGECYGDRPSSGHQCRGGKVLML</sequence>
<organism evidence="1 2">
    <name type="scientific">Candidatus Williamhamiltonella defendens</name>
    <dbReference type="NCBI Taxonomy" id="138072"/>
    <lineage>
        <taxon>Bacteria</taxon>
        <taxon>Pseudomonadati</taxon>
        <taxon>Pseudomonadota</taxon>
        <taxon>Gammaproteobacteria</taxon>
        <taxon>Enterobacterales</taxon>
        <taxon>Enterobacteriaceae</taxon>
        <taxon>aphid secondary symbionts</taxon>
        <taxon>Candidatus Williamhamiltonella</taxon>
    </lineage>
</organism>
<accession>A0A2D3TF41</accession>
<dbReference type="Proteomes" id="UP000229055">
    <property type="component" value="Chromosome"/>
</dbReference>
<dbReference type="AlphaFoldDB" id="A0A2D3TF41"/>
<name>A0A2D3TF41_9ENTR</name>
<reference evidence="2" key="2">
    <citation type="submission" date="2017-11" db="EMBL/GenBank/DDBJ databases">
        <title>PacBio sequencing of new strain of the secondary endosymbiont Candidatus Hamiltonella defensa.</title>
        <authorList>
            <person name="Strand M.R."/>
            <person name="Oliver K."/>
        </authorList>
    </citation>
    <scope>NUCLEOTIDE SEQUENCE [LARGE SCALE GENOMIC DNA]</scope>
    <source>
        <strain evidence="2">ZA17</strain>
    </source>
</reference>
<gene>
    <name evidence="1" type="ORF">BJP43_08605</name>
</gene>
<protein>
    <submittedName>
        <fullName evidence="1">Uncharacterized protein</fullName>
    </submittedName>
</protein>
<reference evidence="2" key="1">
    <citation type="submission" date="2016-10" db="EMBL/GenBank/DDBJ databases">
        <authorList>
            <person name="Chevignon G."/>
        </authorList>
    </citation>
    <scope>NUCLEOTIDE SEQUENCE [LARGE SCALE GENOMIC DNA]</scope>
    <source>
        <strain evidence="2">ZA17</strain>
    </source>
</reference>
<evidence type="ECO:0000313" key="2">
    <source>
        <dbReference type="Proteomes" id="UP000229055"/>
    </source>
</evidence>
<evidence type="ECO:0000313" key="1">
    <source>
        <dbReference type="EMBL" id="ATW34304.1"/>
    </source>
</evidence>